<keyword evidence="3" id="KW-1133">Transmembrane helix</keyword>
<keyword evidence="3" id="KW-0472">Membrane</keyword>
<evidence type="ECO:0008006" key="6">
    <source>
        <dbReference type="Google" id="ProtNLM"/>
    </source>
</evidence>
<feature type="transmembrane region" description="Helical" evidence="3">
    <location>
        <begin position="151"/>
        <end position="174"/>
    </location>
</feature>
<organism evidence="4 5">
    <name type="scientific">Stichopus japonicus</name>
    <name type="common">Sea cucumber</name>
    <dbReference type="NCBI Taxonomy" id="307972"/>
    <lineage>
        <taxon>Eukaryota</taxon>
        <taxon>Metazoa</taxon>
        <taxon>Echinodermata</taxon>
        <taxon>Eleutherozoa</taxon>
        <taxon>Echinozoa</taxon>
        <taxon>Holothuroidea</taxon>
        <taxon>Aspidochirotacea</taxon>
        <taxon>Aspidochirotida</taxon>
        <taxon>Stichopodidae</taxon>
        <taxon>Apostichopus</taxon>
    </lineage>
</organism>
<dbReference type="AlphaFoldDB" id="A0A2G8L2U1"/>
<comment type="caution">
    <text evidence="4">The sequence shown here is derived from an EMBL/GenBank/DDBJ whole genome shotgun (WGS) entry which is preliminary data.</text>
</comment>
<dbReference type="PANTHER" id="PTHR14002">
    <property type="entry name" value="ENDOGLIN/TGF-BETA RECEPTOR TYPE III"/>
    <property type="match status" value="1"/>
</dbReference>
<protein>
    <recommendedName>
        <fullName evidence="6">ZP domain-containing protein</fullName>
    </recommendedName>
</protein>
<feature type="transmembrane region" description="Helical" evidence="3">
    <location>
        <begin position="72"/>
        <end position="91"/>
    </location>
</feature>
<keyword evidence="5" id="KW-1185">Reference proteome</keyword>
<keyword evidence="1" id="KW-0732">Signal</keyword>
<proteinExistence type="predicted"/>
<reference evidence="4 5" key="1">
    <citation type="journal article" date="2017" name="PLoS Biol.">
        <title>The sea cucumber genome provides insights into morphological evolution and visceral regeneration.</title>
        <authorList>
            <person name="Zhang X."/>
            <person name="Sun L."/>
            <person name="Yuan J."/>
            <person name="Sun Y."/>
            <person name="Gao Y."/>
            <person name="Zhang L."/>
            <person name="Li S."/>
            <person name="Dai H."/>
            <person name="Hamel J.F."/>
            <person name="Liu C."/>
            <person name="Yu Y."/>
            <person name="Liu S."/>
            <person name="Lin W."/>
            <person name="Guo K."/>
            <person name="Jin S."/>
            <person name="Xu P."/>
            <person name="Storey K.B."/>
            <person name="Huan P."/>
            <person name="Zhang T."/>
            <person name="Zhou Y."/>
            <person name="Zhang J."/>
            <person name="Lin C."/>
            <person name="Li X."/>
            <person name="Xing L."/>
            <person name="Huo D."/>
            <person name="Sun M."/>
            <person name="Wang L."/>
            <person name="Mercier A."/>
            <person name="Li F."/>
            <person name="Yang H."/>
            <person name="Xiang J."/>
        </authorList>
    </citation>
    <scope>NUCLEOTIDE SEQUENCE [LARGE SCALE GENOMIC DNA]</scope>
    <source>
        <strain evidence="4">Shaxun</strain>
        <tissue evidence="4">Muscle</tissue>
    </source>
</reference>
<evidence type="ECO:0000313" key="4">
    <source>
        <dbReference type="EMBL" id="PIK54568.1"/>
    </source>
</evidence>
<evidence type="ECO:0000256" key="1">
    <source>
        <dbReference type="ARBA" id="ARBA00022729"/>
    </source>
</evidence>
<dbReference type="EMBL" id="MRZV01000244">
    <property type="protein sequence ID" value="PIK54568.1"/>
    <property type="molecule type" value="Genomic_DNA"/>
</dbReference>
<gene>
    <name evidence="4" type="ORF">BSL78_08541</name>
</gene>
<sequence>MYQTLPPDNSFKQIVSWLPRCGINDAAVRVLIPKSRTQADFELTTFRFATQLGQAVSQISCICQYSLFRIMYLLYLLLNVRFGFLICEVVVCDEDFECIRGCEVSRSRRAAAQSQKVTRVTQGPFILPTEDEEIIQTRSAEPYRDDGGMTLSGSVLSVIFIVVMVTIGVALIVVGRGLKRPSSPVYTPVDVKPS</sequence>
<keyword evidence="2" id="KW-1015">Disulfide bond</keyword>
<keyword evidence="3" id="KW-0812">Transmembrane</keyword>
<evidence type="ECO:0000256" key="2">
    <source>
        <dbReference type="ARBA" id="ARBA00023157"/>
    </source>
</evidence>
<dbReference type="InterPro" id="IPR042235">
    <property type="entry name" value="ZP-C_dom"/>
</dbReference>
<dbReference type="Gene3D" id="2.60.40.4100">
    <property type="entry name" value="Zona pellucida, ZP-C domain"/>
    <property type="match status" value="1"/>
</dbReference>
<accession>A0A2G8L2U1</accession>
<evidence type="ECO:0000256" key="3">
    <source>
        <dbReference type="SAM" id="Phobius"/>
    </source>
</evidence>
<evidence type="ECO:0000313" key="5">
    <source>
        <dbReference type="Proteomes" id="UP000230750"/>
    </source>
</evidence>
<name>A0A2G8L2U1_STIJA</name>
<dbReference type="PANTHER" id="PTHR14002:SF43">
    <property type="entry name" value="DELTA-LIKE PROTEIN"/>
    <property type="match status" value="1"/>
</dbReference>
<dbReference type="Proteomes" id="UP000230750">
    <property type="component" value="Unassembled WGS sequence"/>
</dbReference>